<dbReference type="PANTHER" id="PTHR30290:SF10">
    <property type="entry name" value="PERIPLASMIC OLIGOPEPTIDE-BINDING PROTEIN-RELATED"/>
    <property type="match status" value="1"/>
</dbReference>
<dbReference type="Proteomes" id="UP000041827">
    <property type="component" value="Unassembled WGS sequence"/>
</dbReference>
<keyword evidence="3" id="KW-0813">Transport</keyword>
<dbReference type="PANTHER" id="PTHR30290">
    <property type="entry name" value="PERIPLASMIC BINDING COMPONENT OF ABC TRANSPORTER"/>
    <property type="match status" value="1"/>
</dbReference>
<dbReference type="GO" id="GO:0015833">
    <property type="term" value="P:peptide transport"/>
    <property type="evidence" value="ECO:0007669"/>
    <property type="project" value="TreeGrafter"/>
</dbReference>
<dbReference type="EMBL" id="CMJT01000036">
    <property type="protein sequence ID" value="CKB26117.1"/>
    <property type="molecule type" value="Genomic_DNA"/>
</dbReference>
<name>A0A0T8UH51_9STRE</name>
<dbReference type="GO" id="GO:0030313">
    <property type="term" value="C:cell envelope"/>
    <property type="evidence" value="ECO:0007669"/>
    <property type="project" value="UniProtKB-SubCell"/>
</dbReference>
<evidence type="ECO:0000259" key="5">
    <source>
        <dbReference type="Pfam" id="PF00496"/>
    </source>
</evidence>
<evidence type="ECO:0000313" key="6">
    <source>
        <dbReference type="EMBL" id="CKB26117.1"/>
    </source>
</evidence>
<dbReference type="InterPro" id="IPR000914">
    <property type="entry name" value="SBP_5_dom"/>
</dbReference>
<protein>
    <submittedName>
        <fullName evidence="6">AliB-like protein</fullName>
    </submittedName>
</protein>
<evidence type="ECO:0000256" key="1">
    <source>
        <dbReference type="ARBA" id="ARBA00004196"/>
    </source>
</evidence>
<dbReference type="SUPFAM" id="SSF53850">
    <property type="entry name" value="Periplasmic binding protein-like II"/>
    <property type="match status" value="1"/>
</dbReference>
<organism evidence="6 7">
    <name type="scientific">Streptococcus pseudopneumoniae</name>
    <dbReference type="NCBI Taxonomy" id="257758"/>
    <lineage>
        <taxon>Bacteria</taxon>
        <taxon>Bacillati</taxon>
        <taxon>Bacillota</taxon>
        <taxon>Bacilli</taxon>
        <taxon>Lactobacillales</taxon>
        <taxon>Streptococcaceae</taxon>
        <taxon>Streptococcus</taxon>
    </lineage>
</organism>
<evidence type="ECO:0000256" key="4">
    <source>
        <dbReference type="ARBA" id="ARBA00022729"/>
    </source>
</evidence>
<comment type="similarity">
    <text evidence="2">Belongs to the bacterial solute-binding protein 5 family.</text>
</comment>
<accession>A0A0T8UH51</accession>
<dbReference type="InterPro" id="IPR039424">
    <property type="entry name" value="SBP_5"/>
</dbReference>
<dbReference type="Pfam" id="PF00496">
    <property type="entry name" value="SBP_bac_5"/>
    <property type="match status" value="1"/>
</dbReference>
<gene>
    <name evidence="6" type="primary">sarA_4</name>
    <name evidence="6" type="ORF">ERS021757_02202</name>
</gene>
<dbReference type="Gene3D" id="3.40.190.10">
    <property type="entry name" value="Periplasmic binding protein-like II"/>
    <property type="match status" value="1"/>
</dbReference>
<evidence type="ECO:0000313" key="7">
    <source>
        <dbReference type="Proteomes" id="UP000041827"/>
    </source>
</evidence>
<feature type="domain" description="Solute-binding protein family 5" evidence="5">
    <location>
        <begin position="30"/>
        <end position="125"/>
    </location>
</feature>
<keyword evidence="4" id="KW-0732">Signal</keyword>
<reference evidence="7" key="1">
    <citation type="submission" date="2015-03" db="EMBL/GenBank/DDBJ databases">
        <authorList>
            <consortium name="Pathogen Informatics"/>
        </authorList>
    </citation>
    <scope>NUCLEOTIDE SEQUENCE [LARGE SCALE GENOMIC DNA]</scope>
    <source>
        <strain evidence="7">SMRU2248</strain>
    </source>
</reference>
<dbReference type="Gene3D" id="3.90.76.10">
    <property type="entry name" value="Dipeptide-binding Protein, Domain 1"/>
    <property type="match status" value="1"/>
</dbReference>
<sequence>MTGIKYAVDNKSQAIDLIQNSIKGLTDYFTGADSDFSKVGVKAIDDQTVEYTLSRPEPYWNSKTTNSILFPVNEEFLNSKGKDFGTLSPDSILYSGPYLLKDFTSKSSIEYVKNPHYYDHDKVSIHPSTSYICPSWRQDLWRSSRF</sequence>
<evidence type="ECO:0000256" key="2">
    <source>
        <dbReference type="ARBA" id="ARBA00005695"/>
    </source>
</evidence>
<proteinExistence type="inferred from homology"/>
<evidence type="ECO:0000256" key="3">
    <source>
        <dbReference type="ARBA" id="ARBA00022448"/>
    </source>
</evidence>
<dbReference type="AlphaFoldDB" id="A0A0T8UH51"/>
<dbReference type="GO" id="GO:1904680">
    <property type="term" value="F:peptide transmembrane transporter activity"/>
    <property type="evidence" value="ECO:0007669"/>
    <property type="project" value="TreeGrafter"/>
</dbReference>
<comment type="subcellular location">
    <subcellularLocation>
        <location evidence="1">Cell envelope</location>
    </subcellularLocation>
</comment>